<evidence type="ECO:0000256" key="3">
    <source>
        <dbReference type="ARBA" id="ARBA00022630"/>
    </source>
</evidence>
<keyword evidence="5 9" id="KW-0560">Oxidoreductase</keyword>
<evidence type="ECO:0000256" key="2">
    <source>
        <dbReference type="ARBA" id="ARBA00005869"/>
    </source>
</evidence>
<feature type="domain" description="Proline dehydrogenase" evidence="10">
    <location>
        <begin position="34"/>
        <end position="211"/>
    </location>
</feature>
<proteinExistence type="inferred from homology"/>
<dbReference type="Pfam" id="PF01619">
    <property type="entry name" value="Pro_dh"/>
    <property type="match status" value="1"/>
</dbReference>
<protein>
    <recommendedName>
        <fullName evidence="9">Proline dehydrogenase</fullName>
        <ecNumber evidence="9">1.5.5.2</ecNumber>
    </recommendedName>
</protein>
<dbReference type="Proteomes" id="UP000796761">
    <property type="component" value="Unassembled WGS sequence"/>
</dbReference>
<evidence type="ECO:0000256" key="4">
    <source>
        <dbReference type="ARBA" id="ARBA00022827"/>
    </source>
</evidence>
<keyword evidence="6 9" id="KW-0642">Proline metabolism</keyword>
<evidence type="ECO:0000256" key="9">
    <source>
        <dbReference type="RuleBase" id="RU364054"/>
    </source>
</evidence>
<evidence type="ECO:0000256" key="7">
    <source>
        <dbReference type="ARBA" id="ARBA00048242"/>
    </source>
</evidence>
<evidence type="ECO:0000259" key="10">
    <source>
        <dbReference type="Pfam" id="PF01619"/>
    </source>
</evidence>
<organism evidence="11 12">
    <name type="scientific">Zosterops borbonicus</name>
    <dbReference type="NCBI Taxonomy" id="364589"/>
    <lineage>
        <taxon>Eukaryota</taxon>
        <taxon>Metazoa</taxon>
        <taxon>Chordata</taxon>
        <taxon>Craniata</taxon>
        <taxon>Vertebrata</taxon>
        <taxon>Euteleostomi</taxon>
        <taxon>Archelosauria</taxon>
        <taxon>Archosauria</taxon>
        <taxon>Dinosauria</taxon>
        <taxon>Saurischia</taxon>
        <taxon>Theropoda</taxon>
        <taxon>Coelurosauria</taxon>
        <taxon>Aves</taxon>
        <taxon>Neognathae</taxon>
        <taxon>Neoaves</taxon>
        <taxon>Telluraves</taxon>
        <taxon>Australaves</taxon>
        <taxon>Passeriformes</taxon>
        <taxon>Sylvioidea</taxon>
        <taxon>Zosteropidae</taxon>
        <taxon>Zosterops</taxon>
    </lineage>
</organism>
<dbReference type="GO" id="GO:0005739">
    <property type="term" value="C:mitochondrion"/>
    <property type="evidence" value="ECO:0007669"/>
    <property type="project" value="TreeGrafter"/>
</dbReference>
<dbReference type="InterPro" id="IPR002872">
    <property type="entry name" value="Proline_DH_dom"/>
</dbReference>
<dbReference type="InterPro" id="IPR015659">
    <property type="entry name" value="Proline_oxidase"/>
</dbReference>
<sequence>MQLKVTALLSHGLCEKISLRLAEPEGAGLNPEEVAAMLGGQVPALTWLSPAENEHLGRGLGRLEEVVQAAVARGVQVLVDAEMTHLNPALTCLTWGLMWRHNREGPRAWVWNTWQAYLRVTESHLSAHLAQVGVAGLSCGVKLVRGAYLAQEQGRARARGCPSPTWDTPEDTSASYQRCLDLLMAALAQPGSRLSLMVATHNEGSALAALDRLVYVDPYWFELVQTGPYLSILV</sequence>
<comment type="cofactor">
    <cofactor evidence="1 9">
        <name>FAD</name>
        <dbReference type="ChEBI" id="CHEBI:57692"/>
    </cofactor>
</comment>
<evidence type="ECO:0000256" key="8">
    <source>
        <dbReference type="ARBA" id="ARBA00048779"/>
    </source>
</evidence>
<evidence type="ECO:0000313" key="11">
    <source>
        <dbReference type="EMBL" id="TRZ07661.1"/>
    </source>
</evidence>
<dbReference type="PANTHER" id="PTHR13914:SF29">
    <property type="entry name" value="HYDROXYPROLINE DEHYDROGENASE"/>
    <property type="match status" value="1"/>
</dbReference>
<comment type="function">
    <text evidence="9">Converts proline to delta-1-pyrroline-5-carboxylate.</text>
</comment>
<dbReference type="GO" id="GO:0071949">
    <property type="term" value="F:FAD binding"/>
    <property type="evidence" value="ECO:0007669"/>
    <property type="project" value="TreeGrafter"/>
</dbReference>
<evidence type="ECO:0000256" key="5">
    <source>
        <dbReference type="ARBA" id="ARBA00023002"/>
    </source>
</evidence>
<keyword evidence="3 9" id="KW-0285">Flavoprotein</keyword>
<gene>
    <name evidence="11" type="ORF">HGM15179_019448</name>
</gene>
<dbReference type="AlphaFoldDB" id="A0A8K1DAK5"/>
<evidence type="ECO:0000256" key="6">
    <source>
        <dbReference type="ARBA" id="ARBA00023062"/>
    </source>
</evidence>
<evidence type="ECO:0000256" key="1">
    <source>
        <dbReference type="ARBA" id="ARBA00001974"/>
    </source>
</evidence>
<dbReference type="EC" id="1.5.5.2" evidence="9"/>
<name>A0A8K1DAK5_9PASS</name>
<comment type="similarity">
    <text evidence="2 9">Belongs to the proline oxidase family.</text>
</comment>
<comment type="catalytic activity">
    <reaction evidence="7">
        <text>trans-4-hydroxy-L-proline + a quinone = (3R,5S)-1-pyrroline-3-hydroxy-5-carboxylate + a quinol + H(+)</text>
        <dbReference type="Rhea" id="RHEA:52512"/>
        <dbReference type="ChEBI" id="CHEBI:15378"/>
        <dbReference type="ChEBI" id="CHEBI:24646"/>
        <dbReference type="ChEBI" id="CHEBI:58375"/>
        <dbReference type="ChEBI" id="CHEBI:62612"/>
        <dbReference type="ChEBI" id="CHEBI:132124"/>
        <dbReference type="EC" id="1.5.5.3"/>
    </reaction>
</comment>
<reference evidence="11" key="1">
    <citation type="submission" date="2019-04" db="EMBL/GenBank/DDBJ databases">
        <title>Genome assembly of Zosterops borbonicus 15179.</title>
        <authorList>
            <person name="Leroy T."/>
            <person name="Anselmetti Y."/>
            <person name="Tilak M.-K."/>
            <person name="Nabholz B."/>
        </authorList>
    </citation>
    <scope>NUCLEOTIDE SEQUENCE</scope>
    <source>
        <strain evidence="11">HGM_15179</strain>
        <tissue evidence="11">Muscle</tissue>
    </source>
</reference>
<dbReference type="Gene3D" id="3.20.20.220">
    <property type="match status" value="1"/>
</dbReference>
<comment type="caution">
    <text evidence="11">The sequence shown here is derived from an EMBL/GenBank/DDBJ whole genome shotgun (WGS) entry which is preliminary data.</text>
</comment>
<accession>A0A8K1DAK5</accession>
<dbReference type="PANTHER" id="PTHR13914">
    <property type="entry name" value="PROLINE OXIDASE"/>
    <property type="match status" value="1"/>
</dbReference>
<evidence type="ECO:0000313" key="12">
    <source>
        <dbReference type="Proteomes" id="UP000796761"/>
    </source>
</evidence>
<comment type="catalytic activity">
    <reaction evidence="8 9">
        <text>L-proline + a quinone = (S)-1-pyrroline-5-carboxylate + a quinol + H(+)</text>
        <dbReference type="Rhea" id="RHEA:23784"/>
        <dbReference type="ChEBI" id="CHEBI:15378"/>
        <dbReference type="ChEBI" id="CHEBI:17388"/>
        <dbReference type="ChEBI" id="CHEBI:24646"/>
        <dbReference type="ChEBI" id="CHEBI:60039"/>
        <dbReference type="ChEBI" id="CHEBI:132124"/>
        <dbReference type="EC" id="1.5.5.2"/>
    </reaction>
</comment>
<dbReference type="EMBL" id="SWJQ01001679">
    <property type="protein sequence ID" value="TRZ07661.1"/>
    <property type="molecule type" value="Genomic_DNA"/>
</dbReference>
<dbReference type="OrthoDB" id="9159652at2759"/>
<dbReference type="GO" id="GO:0010133">
    <property type="term" value="P:L-proline catabolic process to L-glutamate"/>
    <property type="evidence" value="ECO:0007669"/>
    <property type="project" value="TreeGrafter"/>
</dbReference>
<keyword evidence="12" id="KW-1185">Reference proteome</keyword>
<keyword evidence="4 9" id="KW-0274">FAD</keyword>
<dbReference type="InterPro" id="IPR029041">
    <property type="entry name" value="FAD-linked_oxidoreductase-like"/>
</dbReference>
<dbReference type="GO" id="GO:0004657">
    <property type="term" value="F:proline dehydrogenase activity"/>
    <property type="evidence" value="ECO:0007669"/>
    <property type="project" value="UniProtKB-EC"/>
</dbReference>
<dbReference type="SUPFAM" id="SSF51730">
    <property type="entry name" value="FAD-linked oxidoreductase"/>
    <property type="match status" value="1"/>
</dbReference>